<dbReference type="InterPro" id="IPR039331">
    <property type="entry name" value="PAPs-like"/>
</dbReference>
<dbReference type="EnsemblPlants" id="Kaladp0037s0106.1.v1.1">
    <property type="protein sequence ID" value="Kaladp0037s0106.1.v1.1"/>
    <property type="gene ID" value="Kaladp0037s0106.v1.1"/>
</dbReference>
<dbReference type="Proteomes" id="UP000594263">
    <property type="component" value="Unplaced"/>
</dbReference>
<dbReference type="Pfam" id="PF14008">
    <property type="entry name" value="Metallophos_C"/>
    <property type="match status" value="1"/>
</dbReference>
<organism evidence="3 4">
    <name type="scientific">Kalanchoe fedtschenkoi</name>
    <name type="common">Lavender scallops</name>
    <name type="synonym">South American air plant</name>
    <dbReference type="NCBI Taxonomy" id="63787"/>
    <lineage>
        <taxon>Eukaryota</taxon>
        <taxon>Viridiplantae</taxon>
        <taxon>Streptophyta</taxon>
        <taxon>Embryophyta</taxon>
        <taxon>Tracheophyta</taxon>
        <taxon>Spermatophyta</taxon>
        <taxon>Magnoliopsida</taxon>
        <taxon>eudicotyledons</taxon>
        <taxon>Gunneridae</taxon>
        <taxon>Pentapetalae</taxon>
        <taxon>Saxifragales</taxon>
        <taxon>Crassulaceae</taxon>
        <taxon>Kalanchoe</taxon>
    </lineage>
</organism>
<dbReference type="AlphaFoldDB" id="A0A7N0TGK7"/>
<name>A0A7N0TGK7_KALFE</name>
<keyword evidence="4" id="KW-1185">Reference proteome</keyword>
<evidence type="ECO:0000313" key="4">
    <source>
        <dbReference type="Proteomes" id="UP000594263"/>
    </source>
</evidence>
<feature type="domain" description="Purple acid phosphatase C-terminal" evidence="2">
    <location>
        <begin position="40"/>
        <end position="98"/>
    </location>
</feature>
<proteinExistence type="predicted"/>
<evidence type="ECO:0000259" key="2">
    <source>
        <dbReference type="Pfam" id="PF14008"/>
    </source>
</evidence>
<dbReference type="Gramene" id="Kaladp0037s0106.1.v1.1">
    <property type="protein sequence ID" value="Kaladp0037s0106.1.v1.1"/>
    <property type="gene ID" value="Kaladp0037s0106.v1.1"/>
</dbReference>
<dbReference type="InterPro" id="IPR025733">
    <property type="entry name" value="PAPs_C"/>
</dbReference>
<protein>
    <recommendedName>
        <fullName evidence="2">Purple acid phosphatase C-terminal domain-containing protein</fullName>
    </recommendedName>
</protein>
<accession>A0A7N0TGK7</accession>
<dbReference type="GO" id="GO:0003993">
    <property type="term" value="F:acid phosphatase activity"/>
    <property type="evidence" value="ECO:0007669"/>
    <property type="project" value="InterPro"/>
</dbReference>
<dbReference type="OMA" id="RTHTHYG"/>
<dbReference type="SUPFAM" id="SSF56300">
    <property type="entry name" value="Metallo-dependent phosphatases"/>
    <property type="match status" value="1"/>
</dbReference>
<dbReference type="Gene3D" id="3.60.21.10">
    <property type="match status" value="1"/>
</dbReference>
<keyword evidence="1" id="KW-0732">Signal</keyword>
<dbReference type="PANTHER" id="PTHR22953">
    <property type="entry name" value="ACID PHOSPHATASE RELATED"/>
    <property type="match status" value="1"/>
</dbReference>
<reference evidence="3" key="1">
    <citation type="submission" date="2021-01" db="UniProtKB">
        <authorList>
            <consortium name="EnsemblPlants"/>
        </authorList>
    </citation>
    <scope>IDENTIFICATION</scope>
</reference>
<dbReference type="PANTHER" id="PTHR22953:SF7">
    <property type="entry name" value="PURPLE ACID PHOSPHATASE 22"/>
    <property type="match status" value="1"/>
</dbReference>
<evidence type="ECO:0000313" key="3">
    <source>
        <dbReference type="EnsemblPlants" id="Kaladp0037s0106.1.v1.1"/>
    </source>
</evidence>
<sequence length="134" mass="15584">MRKALEKMLYRARVDMVFAGHVHAYERFTRVYDNKADPCGPVYLTIGDGGNREGLAEKFEKLEEPILSMFREPSFGQGRLRIFNETHAHWSWHRNDDEFSNIADEALLENLAKSKMCSKLVQHGIRSEVIRDEL</sequence>
<evidence type="ECO:0000256" key="1">
    <source>
        <dbReference type="ARBA" id="ARBA00022729"/>
    </source>
</evidence>
<dbReference type="InterPro" id="IPR029052">
    <property type="entry name" value="Metallo-depent_PP-like"/>
</dbReference>